<evidence type="ECO:0000313" key="2">
    <source>
        <dbReference type="Proteomes" id="UP000183859"/>
    </source>
</evidence>
<name>A0A1L3I3K3_9RHOB</name>
<accession>A0A1L3I3K3</accession>
<dbReference type="STRING" id="1844006.PhaeoP97_01258"/>
<evidence type="ECO:0000313" key="1">
    <source>
        <dbReference type="EMBL" id="APG46683.1"/>
    </source>
</evidence>
<keyword evidence="2" id="KW-1185">Reference proteome</keyword>
<dbReference type="Proteomes" id="UP000183859">
    <property type="component" value="Chromosome"/>
</dbReference>
<organism evidence="1 2">
    <name type="scientific">Phaeobacter porticola</name>
    <dbReference type="NCBI Taxonomy" id="1844006"/>
    <lineage>
        <taxon>Bacteria</taxon>
        <taxon>Pseudomonadati</taxon>
        <taxon>Pseudomonadota</taxon>
        <taxon>Alphaproteobacteria</taxon>
        <taxon>Rhodobacterales</taxon>
        <taxon>Roseobacteraceae</taxon>
        <taxon>Phaeobacter</taxon>
    </lineage>
</organism>
<sequence length="56" mass="6196">MLYHKESADKMDANMGVLELICNLAVHIYVQSGIPVNFATSSGSLRAENLTRRCAR</sequence>
<protein>
    <submittedName>
        <fullName evidence="1">Uncharacterized protein</fullName>
    </submittedName>
</protein>
<reference evidence="2" key="1">
    <citation type="submission" date="2016-07" db="EMBL/GenBank/DDBJ databases">
        <title>Phaeobacter portensis sp. nov., a tropodithietic acid producing bacterium isolated from a German harbor.</title>
        <authorList>
            <person name="Freese H.M."/>
            <person name="Bunk B."/>
            <person name="Breider S."/>
            <person name="Brinkhoff T."/>
        </authorList>
    </citation>
    <scope>NUCLEOTIDE SEQUENCE [LARGE SCALE GENOMIC DNA]</scope>
    <source>
        <strain evidence="2">P97</strain>
    </source>
</reference>
<gene>
    <name evidence="1" type="ORF">PhaeoP97_01258</name>
</gene>
<dbReference type="EMBL" id="CP016364">
    <property type="protein sequence ID" value="APG46683.1"/>
    <property type="molecule type" value="Genomic_DNA"/>
</dbReference>
<dbReference type="KEGG" id="php:PhaeoP97_01258"/>
<dbReference type="AlphaFoldDB" id="A0A1L3I3K3"/>
<proteinExistence type="predicted"/>